<name>A0A2I2KWS0_9ACTN</name>
<evidence type="ECO:0000313" key="2">
    <source>
        <dbReference type="EMBL" id="SNQ50127.1"/>
    </source>
</evidence>
<dbReference type="EMBL" id="FZMO01000346">
    <property type="protein sequence ID" value="SNQ50127.1"/>
    <property type="molecule type" value="Genomic_DNA"/>
</dbReference>
<reference evidence="2 3" key="1">
    <citation type="submission" date="2017-06" db="EMBL/GenBank/DDBJ databases">
        <authorList>
            <person name="Kim H.J."/>
            <person name="Triplett B.A."/>
        </authorList>
    </citation>
    <scope>NUCLEOTIDE SEQUENCE [LARGE SCALE GENOMIC DNA]</scope>
    <source>
        <strain evidence="2">FRACA_ARgP5</strain>
    </source>
</reference>
<proteinExistence type="predicted"/>
<feature type="compositionally biased region" description="Basic and acidic residues" evidence="1">
    <location>
        <begin position="80"/>
        <end position="97"/>
    </location>
</feature>
<dbReference type="Proteomes" id="UP000234331">
    <property type="component" value="Unassembled WGS sequence"/>
</dbReference>
<feature type="region of interest" description="Disordered" evidence="1">
    <location>
        <begin position="1"/>
        <end position="135"/>
    </location>
</feature>
<evidence type="ECO:0000256" key="1">
    <source>
        <dbReference type="SAM" id="MobiDB-lite"/>
    </source>
</evidence>
<sequence length="299" mass="32437">MDEPYGRIRASRLAPGHRLRPGRARGRATFRSRLRPPPEEHASLPARSERDGVPGLRRTGLGTGGAGRHALHRLILGDHPGWDQRRPRDGRLQPREPARHRRRAEHSPAPGHRSHRPPHPGGKPLASPSSQTNGHAGWVCHIERNARNAQPPAPLLKPGARLRLGRIAVQTGRREARAGELGTAEHISELYEGLPAEEHVIAGLGVVRVDSLWADLQVDQFAAAVHGRGHQATARAALDPSLGELPLRVDHRGLHLLRLLEERPEASGRVAAEPADRLPGIRHGHGPQSVAGAFASATD</sequence>
<feature type="region of interest" description="Disordered" evidence="1">
    <location>
        <begin position="268"/>
        <end position="299"/>
    </location>
</feature>
<feature type="compositionally biased region" description="Basic and acidic residues" evidence="1">
    <location>
        <begin position="36"/>
        <end position="52"/>
    </location>
</feature>
<gene>
    <name evidence="2" type="ORF">FRACA_410002</name>
</gene>
<evidence type="ECO:0000313" key="3">
    <source>
        <dbReference type="Proteomes" id="UP000234331"/>
    </source>
</evidence>
<dbReference type="AlphaFoldDB" id="A0A2I2KWS0"/>
<protein>
    <submittedName>
        <fullName evidence="2">Uncharacterized protein</fullName>
    </submittedName>
</protein>
<feature type="compositionally biased region" description="Basic residues" evidence="1">
    <location>
        <begin position="15"/>
        <end position="34"/>
    </location>
</feature>
<accession>A0A2I2KWS0</accession>
<keyword evidence="3" id="KW-1185">Reference proteome</keyword>
<organism evidence="2 3">
    <name type="scientific">Frankia canadensis</name>
    <dbReference type="NCBI Taxonomy" id="1836972"/>
    <lineage>
        <taxon>Bacteria</taxon>
        <taxon>Bacillati</taxon>
        <taxon>Actinomycetota</taxon>
        <taxon>Actinomycetes</taxon>
        <taxon>Frankiales</taxon>
        <taxon>Frankiaceae</taxon>
        <taxon>Frankia</taxon>
    </lineage>
</organism>